<evidence type="ECO:0000313" key="1">
    <source>
        <dbReference type="EMBL" id="KAJ7608220.1"/>
    </source>
</evidence>
<sequence length="470" mass="53221">MSLQEHFWDERVYRGHRDCICGWAILLQHTAVQREDGVISVDQAEIEMSVAFHVFQVFLMALASLSRVGRQLVESKRQASDQSIKSSSSAHLMSHTRSQLGITLWLPNEVLTEIIQHAQKSDQAALCRISKLFHALVLPVLNRVIVLSPYRRSASYQSNFCQSLIEHPDRTDVVRSLTIRFRVNDWFGHGQDWVAQIDQDLLFESMKLMKNLEYLSLGSPRDSSAEPEVASVFARLACLSFPKLSHCSIIMPHEMPAITQFLAGNPSITRLNLPVEPWHAFEPGRNLLPNLRQYVGPTSLLRSLATRGLRAARVVPERELTAGNVQAVEALTNPDLPFVLSVELARAWVSEDAIQTSLLLVSAEMPYIQRLQVRASRKSRFATATFNRITTHLSHFTQIAYFSLTYINYRAGFFDAGEREEAAMRTWAAACPTLQGCCIERFAWRKVGEQWERCTTQAFDIQAGFSVFDP</sequence>
<dbReference type="AlphaFoldDB" id="A0AAD7B2U9"/>
<evidence type="ECO:0000313" key="2">
    <source>
        <dbReference type="Proteomes" id="UP001221142"/>
    </source>
</evidence>
<accession>A0AAD7B2U9</accession>
<name>A0AAD7B2U9_9AGAR</name>
<dbReference type="Proteomes" id="UP001221142">
    <property type="component" value="Unassembled WGS sequence"/>
</dbReference>
<dbReference type="EMBL" id="JARKIF010000046">
    <property type="protein sequence ID" value="KAJ7608220.1"/>
    <property type="molecule type" value="Genomic_DNA"/>
</dbReference>
<gene>
    <name evidence="1" type="ORF">FB45DRAFT_1130102</name>
</gene>
<proteinExistence type="predicted"/>
<reference evidence="1" key="1">
    <citation type="submission" date="2023-03" db="EMBL/GenBank/DDBJ databases">
        <title>Massive genome expansion in bonnet fungi (Mycena s.s.) driven by repeated elements and novel gene families across ecological guilds.</title>
        <authorList>
            <consortium name="Lawrence Berkeley National Laboratory"/>
            <person name="Harder C.B."/>
            <person name="Miyauchi S."/>
            <person name="Viragh M."/>
            <person name="Kuo A."/>
            <person name="Thoen E."/>
            <person name="Andreopoulos B."/>
            <person name="Lu D."/>
            <person name="Skrede I."/>
            <person name="Drula E."/>
            <person name="Henrissat B."/>
            <person name="Morin E."/>
            <person name="Kohler A."/>
            <person name="Barry K."/>
            <person name="LaButti K."/>
            <person name="Morin E."/>
            <person name="Salamov A."/>
            <person name="Lipzen A."/>
            <person name="Mereny Z."/>
            <person name="Hegedus B."/>
            <person name="Baldrian P."/>
            <person name="Stursova M."/>
            <person name="Weitz H."/>
            <person name="Taylor A."/>
            <person name="Grigoriev I.V."/>
            <person name="Nagy L.G."/>
            <person name="Martin F."/>
            <person name="Kauserud H."/>
        </authorList>
    </citation>
    <scope>NUCLEOTIDE SEQUENCE</scope>
    <source>
        <strain evidence="1">9284</strain>
    </source>
</reference>
<organism evidence="1 2">
    <name type="scientific">Roridomyces roridus</name>
    <dbReference type="NCBI Taxonomy" id="1738132"/>
    <lineage>
        <taxon>Eukaryota</taxon>
        <taxon>Fungi</taxon>
        <taxon>Dikarya</taxon>
        <taxon>Basidiomycota</taxon>
        <taxon>Agaricomycotina</taxon>
        <taxon>Agaricomycetes</taxon>
        <taxon>Agaricomycetidae</taxon>
        <taxon>Agaricales</taxon>
        <taxon>Marasmiineae</taxon>
        <taxon>Mycenaceae</taxon>
        <taxon>Roridomyces</taxon>
    </lineage>
</organism>
<keyword evidence="2" id="KW-1185">Reference proteome</keyword>
<evidence type="ECO:0008006" key="3">
    <source>
        <dbReference type="Google" id="ProtNLM"/>
    </source>
</evidence>
<protein>
    <recommendedName>
        <fullName evidence="3">F-box domain-containing protein</fullName>
    </recommendedName>
</protein>
<comment type="caution">
    <text evidence="1">The sequence shown here is derived from an EMBL/GenBank/DDBJ whole genome shotgun (WGS) entry which is preliminary data.</text>
</comment>